<protein>
    <submittedName>
        <fullName evidence="1">Uncharacterized protein</fullName>
    </submittedName>
</protein>
<dbReference type="Proteomes" id="UP000515981">
    <property type="component" value="Chromosome"/>
</dbReference>
<evidence type="ECO:0000313" key="2">
    <source>
        <dbReference type="Proteomes" id="UP000515981"/>
    </source>
</evidence>
<organism evidence="1 2">
    <name type="scientific">Simiaoa sunii</name>
    <dbReference type="NCBI Taxonomy" id="2763672"/>
    <lineage>
        <taxon>Bacteria</taxon>
        <taxon>Bacillati</taxon>
        <taxon>Bacillota</taxon>
        <taxon>Clostridia</taxon>
        <taxon>Lachnospirales</taxon>
        <taxon>Lachnospiraceae</taxon>
        <taxon>Simiaoa</taxon>
    </lineage>
</organism>
<proteinExistence type="predicted"/>
<sequence length="47" mass="5468">MDKDSHLKDTIRNQEKELEISGREELNRIIDKNRGIDSVIDIDRTTG</sequence>
<keyword evidence="2" id="KW-1185">Reference proteome</keyword>
<dbReference type="EMBL" id="CP060633">
    <property type="protein sequence ID" value="QNM01506.1"/>
    <property type="molecule type" value="Genomic_DNA"/>
</dbReference>
<dbReference type="RefSeq" id="WP_249325439.1">
    <property type="nucleotide sequence ID" value="NZ_CP060633.1"/>
</dbReference>
<name>A0A7G9FSH4_9FIRM</name>
<gene>
    <name evidence="1" type="ORF">H9Q77_10290</name>
</gene>
<accession>A0A7G9FSH4</accession>
<dbReference type="AlphaFoldDB" id="A0A7G9FSH4"/>
<evidence type="ECO:0000313" key="1">
    <source>
        <dbReference type="EMBL" id="QNM01506.1"/>
    </source>
</evidence>
<reference evidence="1 2" key="1">
    <citation type="submission" date="2020-08" db="EMBL/GenBank/DDBJ databases">
        <authorList>
            <person name="Liu C."/>
            <person name="Sun Q."/>
        </authorList>
    </citation>
    <scope>NUCLEOTIDE SEQUENCE [LARGE SCALE GENOMIC DNA]</scope>
    <source>
        <strain evidence="1 2">NSJ-8</strain>
    </source>
</reference>
<dbReference type="KEGG" id="ssun:H9Q77_10290"/>